<dbReference type="GeneID" id="5033546"/>
<proteinExistence type="inferred from homology"/>
<organism evidence="7 8">
    <name type="scientific">Paramecium tetraurelia</name>
    <dbReference type="NCBI Taxonomy" id="5888"/>
    <lineage>
        <taxon>Eukaryota</taxon>
        <taxon>Sar</taxon>
        <taxon>Alveolata</taxon>
        <taxon>Ciliophora</taxon>
        <taxon>Intramacronucleata</taxon>
        <taxon>Oligohymenophorea</taxon>
        <taxon>Peniculida</taxon>
        <taxon>Parameciidae</taxon>
        <taxon>Paramecium</taxon>
    </lineage>
</organism>
<dbReference type="PANTHER" id="PTHR12446:SF34">
    <property type="entry name" value="PROTEIN LIN-54 HOMOLOG"/>
    <property type="match status" value="1"/>
</dbReference>
<dbReference type="AlphaFoldDB" id="A0DBE7"/>
<dbReference type="eggNOG" id="KOG1171">
    <property type="taxonomic scope" value="Eukaryota"/>
</dbReference>
<dbReference type="HOGENOM" id="CLU_476077_0_0_1"/>
<evidence type="ECO:0000259" key="6">
    <source>
        <dbReference type="PROSITE" id="PS51634"/>
    </source>
</evidence>
<dbReference type="InParanoid" id="A0DBE7"/>
<dbReference type="GO" id="GO:0006355">
    <property type="term" value="P:regulation of DNA-templated transcription"/>
    <property type="evidence" value="ECO:0000318"/>
    <property type="project" value="GO_Central"/>
</dbReference>
<dbReference type="KEGG" id="ptm:GSPATT00015259001"/>
<dbReference type="SMART" id="SM01114">
    <property type="entry name" value="CXC"/>
    <property type="match status" value="1"/>
</dbReference>
<accession>A0DBE7</accession>
<dbReference type="RefSeq" id="XP_001447761.1">
    <property type="nucleotide sequence ID" value="XM_001447724.1"/>
</dbReference>
<name>A0DBE7_PARTE</name>
<evidence type="ECO:0000313" key="7">
    <source>
        <dbReference type="EMBL" id="CAK80364.1"/>
    </source>
</evidence>
<keyword evidence="4" id="KW-0175">Coiled coil</keyword>
<dbReference type="EMBL" id="CT868363">
    <property type="protein sequence ID" value="CAK80364.1"/>
    <property type="molecule type" value="Genomic_DNA"/>
</dbReference>
<comment type="subcellular location">
    <subcellularLocation>
        <location evidence="1">Nucleus</location>
    </subcellularLocation>
</comment>
<feature type="coiled-coil region" evidence="4">
    <location>
        <begin position="297"/>
        <end position="324"/>
    </location>
</feature>
<evidence type="ECO:0000256" key="5">
    <source>
        <dbReference type="SAM" id="Phobius"/>
    </source>
</evidence>
<reference evidence="7 8" key="1">
    <citation type="journal article" date="2006" name="Nature">
        <title>Global trends of whole-genome duplications revealed by the ciliate Paramecium tetraurelia.</title>
        <authorList>
            <consortium name="Genoscope"/>
            <person name="Aury J.-M."/>
            <person name="Jaillon O."/>
            <person name="Duret L."/>
            <person name="Noel B."/>
            <person name="Jubin C."/>
            <person name="Porcel B.M."/>
            <person name="Segurens B."/>
            <person name="Daubin V."/>
            <person name="Anthouard V."/>
            <person name="Aiach N."/>
            <person name="Arnaiz O."/>
            <person name="Billaut A."/>
            <person name="Beisson J."/>
            <person name="Blanc I."/>
            <person name="Bouhouche K."/>
            <person name="Camara F."/>
            <person name="Duharcourt S."/>
            <person name="Guigo R."/>
            <person name="Gogendeau D."/>
            <person name="Katinka M."/>
            <person name="Keller A.-M."/>
            <person name="Kissmehl R."/>
            <person name="Klotz C."/>
            <person name="Koll F."/>
            <person name="Le Moue A."/>
            <person name="Lepere C."/>
            <person name="Malinsky S."/>
            <person name="Nowacki M."/>
            <person name="Nowak J.K."/>
            <person name="Plattner H."/>
            <person name="Poulain J."/>
            <person name="Ruiz F."/>
            <person name="Serrano V."/>
            <person name="Zagulski M."/>
            <person name="Dessen P."/>
            <person name="Betermier M."/>
            <person name="Weissenbach J."/>
            <person name="Scarpelli C."/>
            <person name="Schachter V."/>
            <person name="Sperling L."/>
            <person name="Meyer E."/>
            <person name="Cohen J."/>
            <person name="Wincker P."/>
        </authorList>
    </citation>
    <scope>NUCLEOTIDE SEQUENCE [LARGE SCALE GENOMIC DNA]</scope>
    <source>
        <strain evidence="7 8">Stock d4-2</strain>
    </source>
</reference>
<dbReference type="STRING" id="5888.A0DBE7"/>
<gene>
    <name evidence="7" type="ORF">GSPATT00015259001</name>
</gene>
<keyword evidence="5" id="KW-0812">Transmembrane</keyword>
<dbReference type="PROSITE" id="PS51634">
    <property type="entry name" value="CRC"/>
    <property type="match status" value="1"/>
</dbReference>
<dbReference type="InterPro" id="IPR005172">
    <property type="entry name" value="CRC"/>
</dbReference>
<evidence type="ECO:0000256" key="3">
    <source>
        <dbReference type="ARBA" id="ARBA00023242"/>
    </source>
</evidence>
<keyword evidence="3" id="KW-0539">Nucleus</keyword>
<dbReference type="InterPro" id="IPR028307">
    <property type="entry name" value="Lin-54_fam"/>
</dbReference>
<evidence type="ECO:0000256" key="1">
    <source>
        <dbReference type="ARBA" id="ARBA00004123"/>
    </source>
</evidence>
<dbReference type="OrthoDB" id="6283463at2759"/>
<dbReference type="Pfam" id="PF03638">
    <property type="entry name" value="TCR"/>
    <property type="match status" value="1"/>
</dbReference>
<evidence type="ECO:0000256" key="2">
    <source>
        <dbReference type="ARBA" id="ARBA00007267"/>
    </source>
</evidence>
<sequence>MQSESVRQKAIRYINELQTEDDDQFLPYKQERDHVGLLLNTNRKSKSTNQLNTRARIKHVYSLASITKQQPSQSTKQNAVLNHKKENSAHNLDLSILVNLQPPSTEEQAKAKQYKEMMEKKALLEMYEKKKDSKVMSPVLEQMIEKLNSSITQDKFIWKMSNVDKGKNLGYLFHESKLRKHNRKIQKLQPSLPNYEPNYQAILPKSISILIKPSEKPSYSQQIQDFIRKNQLDKESSKQPQTTISKKDNTLEKMYSVIQNQITREVNQSLISNPQSMNPLEEFSAKPIEDTYIQQFHLQVKQKMKETNRARKNIQNKIQENTIDIKQDSYQHFYFPYNKVLSIFKFYFLNITFIHIIYQVECQRKNLIKSLKRDHQRNVIVKTQNAQNSIVNVIKTKYFVIIIVIVIIALIIHPMLNKDKRPCNTHQKKTQVAFQPKISTSDSKPDPLNFGKHNKGCQCKKSGCMKKYCECFQAKVPCSDQCKCIECRNYGFLTKEHFIRATRGDDDDFLYQLLLTKDQDHLQSVLSYKKPLFEQKEIEDVSNQIKKIISNNESDPIDPILDVFIKLLKNASD</sequence>
<dbReference type="Proteomes" id="UP000000600">
    <property type="component" value="Unassembled WGS sequence"/>
</dbReference>
<dbReference type="GO" id="GO:0005634">
    <property type="term" value="C:nucleus"/>
    <property type="evidence" value="ECO:0000318"/>
    <property type="project" value="GO_Central"/>
</dbReference>
<dbReference type="InterPro" id="IPR033467">
    <property type="entry name" value="Tesmin/TSO1-like_CXC"/>
</dbReference>
<evidence type="ECO:0000256" key="4">
    <source>
        <dbReference type="SAM" id="Coils"/>
    </source>
</evidence>
<dbReference type="PANTHER" id="PTHR12446">
    <property type="entry name" value="TESMIN/TSO1-RELATED"/>
    <property type="match status" value="1"/>
</dbReference>
<keyword evidence="5" id="KW-0472">Membrane</keyword>
<comment type="similarity">
    <text evidence="2">Belongs to the lin-54 family.</text>
</comment>
<evidence type="ECO:0000313" key="8">
    <source>
        <dbReference type="Proteomes" id="UP000000600"/>
    </source>
</evidence>
<feature type="domain" description="CRC" evidence="6">
    <location>
        <begin position="433"/>
        <end position="492"/>
    </location>
</feature>
<protein>
    <recommendedName>
        <fullName evidence="6">CRC domain-containing protein</fullName>
    </recommendedName>
</protein>
<feature type="transmembrane region" description="Helical" evidence="5">
    <location>
        <begin position="398"/>
        <end position="416"/>
    </location>
</feature>
<keyword evidence="8" id="KW-1185">Reference proteome</keyword>
<keyword evidence="5" id="KW-1133">Transmembrane helix</keyword>